<feature type="region of interest" description="Disordered" evidence="1">
    <location>
        <begin position="1"/>
        <end position="21"/>
    </location>
</feature>
<sequence>MPTVGVGEIKDHRMDNKEKKQTQPADYRICGAYTRDLYVVFKKYDDNDRIKMSNLRLAFNDLQLFPSHSQIQEMVHCAVEYGSPCDADHVTFGEFCVLVDELQHHYEMGVHSDLPKSIIRRKNPGTSARRARKESLANFQVFLGGSCGCPKKPTTWRHDTAIPFLKKENITFYNPQVNTWRPELIELEDRAKCVAELLFFVIDNNTRSVTSLCEIAYLVGCGRQIIVVFNGFLSHVEEVGLEKTSTREREDIARARNVLMDIIERNSIPVFHDLESALKGTALHLKQGIKVQDLTLQQGAQPVKFGHVLVGEALLKLRESFNSITGSTEGKMSREDIRLGYRCYTGDDFSLSWLQHQRPGQTSFSFEEFCAIVTEYKRKRPSVASQVASKIVSPVTWLLGKLRGNSGPSDDIQEVYDIYLGGSCGEANWREDVAIPLLKREGVSFLNPLVTKWSDHLIPMQAAEREKCRMLLYVIADCTRAIGAMVEAAYYIGRGCRVTLCLEKLTPDTTVAGEQMTEAALKDYSRSREYLSDMASREGAPVFENVNDSLESIVKCVRKLHGTTDSKWLCRP</sequence>
<dbReference type="InterPro" id="IPR011992">
    <property type="entry name" value="EF-hand-dom_pair"/>
</dbReference>
<dbReference type="GeneID" id="101846735"/>
<dbReference type="InterPro" id="IPR039470">
    <property type="entry name" value="Nuc_deoxyri_tr2"/>
</dbReference>
<dbReference type="PANTHER" id="PTHR36300">
    <property type="entry name" value="RAW, ISOFORM A"/>
    <property type="match status" value="1"/>
</dbReference>
<protein>
    <submittedName>
        <fullName evidence="3">Uncharacterized protein LOC101846735</fullName>
    </submittedName>
</protein>
<feature type="compositionally biased region" description="Basic and acidic residues" evidence="1">
    <location>
        <begin position="8"/>
        <end position="21"/>
    </location>
</feature>
<accession>A0ABM1A0K8</accession>
<reference evidence="3" key="1">
    <citation type="submission" date="2025-08" db="UniProtKB">
        <authorList>
            <consortium name="RefSeq"/>
        </authorList>
    </citation>
    <scope>IDENTIFICATION</scope>
</reference>
<dbReference type="Proteomes" id="UP000694888">
    <property type="component" value="Unplaced"/>
</dbReference>
<dbReference type="RefSeq" id="XP_012938395.1">
    <property type="nucleotide sequence ID" value="XM_013082941.2"/>
</dbReference>
<organism evidence="2 3">
    <name type="scientific">Aplysia californica</name>
    <name type="common">California sea hare</name>
    <dbReference type="NCBI Taxonomy" id="6500"/>
    <lineage>
        <taxon>Eukaryota</taxon>
        <taxon>Metazoa</taxon>
        <taxon>Spiralia</taxon>
        <taxon>Lophotrochozoa</taxon>
        <taxon>Mollusca</taxon>
        <taxon>Gastropoda</taxon>
        <taxon>Heterobranchia</taxon>
        <taxon>Euthyneura</taxon>
        <taxon>Tectipleura</taxon>
        <taxon>Aplysiida</taxon>
        <taxon>Aplysioidea</taxon>
        <taxon>Aplysiidae</taxon>
        <taxon>Aplysia</taxon>
    </lineage>
</organism>
<evidence type="ECO:0000313" key="3">
    <source>
        <dbReference type="RefSeq" id="XP_012938395.1"/>
    </source>
</evidence>
<proteinExistence type="predicted"/>
<keyword evidence="2" id="KW-1185">Reference proteome</keyword>
<dbReference type="PANTHER" id="PTHR36300:SF1">
    <property type="entry name" value="RAW, ISOFORM A"/>
    <property type="match status" value="1"/>
</dbReference>
<evidence type="ECO:0000313" key="2">
    <source>
        <dbReference type="Proteomes" id="UP000694888"/>
    </source>
</evidence>
<dbReference type="Gene3D" id="3.40.50.450">
    <property type="match status" value="2"/>
</dbReference>
<gene>
    <name evidence="3" type="primary">LOC101846735</name>
</gene>
<evidence type="ECO:0000256" key="1">
    <source>
        <dbReference type="SAM" id="MobiDB-lite"/>
    </source>
</evidence>
<dbReference type="SUPFAM" id="SSF47473">
    <property type="entry name" value="EF-hand"/>
    <property type="match status" value="1"/>
</dbReference>
<name>A0ABM1A0K8_APLCA</name>
<dbReference type="Pfam" id="PF15891">
    <property type="entry name" value="Nuc_deoxyri_tr2"/>
    <property type="match status" value="2"/>
</dbReference>